<dbReference type="OrthoDB" id="662260at2759"/>
<protein>
    <recommendedName>
        <fullName evidence="4">Pentatricopeptide repeat-containing protein</fullName>
    </recommendedName>
</protein>
<keyword evidence="1" id="KW-0677">Repeat</keyword>
<comment type="caution">
    <text evidence="2">The sequence shown here is derived from an EMBL/GenBank/DDBJ whole genome shotgun (WGS) entry which is preliminary data.</text>
</comment>
<dbReference type="AlphaFoldDB" id="A0A7J7P4U6"/>
<evidence type="ECO:0000313" key="3">
    <source>
        <dbReference type="Proteomes" id="UP000541444"/>
    </source>
</evidence>
<keyword evidence="3" id="KW-1185">Reference proteome</keyword>
<reference evidence="2 3" key="1">
    <citation type="journal article" date="2020" name="IScience">
        <title>Genome Sequencing of the Endangered Kingdonia uniflora (Circaeasteraceae, Ranunculales) Reveals Potential Mechanisms of Evolutionary Specialization.</title>
        <authorList>
            <person name="Sun Y."/>
            <person name="Deng T."/>
            <person name="Zhang A."/>
            <person name="Moore M.J."/>
            <person name="Landis J.B."/>
            <person name="Lin N."/>
            <person name="Zhang H."/>
            <person name="Zhang X."/>
            <person name="Huang J."/>
            <person name="Zhang X."/>
            <person name="Sun H."/>
            <person name="Wang H."/>
        </authorList>
    </citation>
    <scope>NUCLEOTIDE SEQUENCE [LARGE SCALE GENOMIC DNA]</scope>
    <source>
        <strain evidence="2">TB1705</strain>
        <tissue evidence="2">Leaf</tissue>
    </source>
</reference>
<dbReference type="EMBL" id="JACGCM010000287">
    <property type="protein sequence ID" value="KAF6174154.1"/>
    <property type="molecule type" value="Genomic_DNA"/>
</dbReference>
<dbReference type="Pfam" id="PF01535">
    <property type="entry name" value="PPR"/>
    <property type="match status" value="1"/>
</dbReference>
<dbReference type="Proteomes" id="UP000541444">
    <property type="component" value="Unassembled WGS sequence"/>
</dbReference>
<dbReference type="PANTHER" id="PTHR47594">
    <property type="entry name" value="PPR CONTAINING PLANT-LIKE PROTEIN"/>
    <property type="match status" value="1"/>
</dbReference>
<proteinExistence type="predicted"/>
<dbReference type="Gene3D" id="1.25.40.10">
    <property type="entry name" value="Tetratricopeptide repeat domain"/>
    <property type="match status" value="1"/>
</dbReference>
<organism evidence="2 3">
    <name type="scientific">Kingdonia uniflora</name>
    <dbReference type="NCBI Taxonomy" id="39325"/>
    <lineage>
        <taxon>Eukaryota</taxon>
        <taxon>Viridiplantae</taxon>
        <taxon>Streptophyta</taxon>
        <taxon>Embryophyta</taxon>
        <taxon>Tracheophyta</taxon>
        <taxon>Spermatophyta</taxon>
        <taxon>Magnoliopsida</taxon>
        <taxon>Ranunculales</taxon>
        <taxon>Circaeasteraceae</taxon>
        <taxon>Kingdonia</taxon>
    </lineage>
</organism>
<gene>
    <name evidence="2" type="ORF">GIB67_033686</name>
</gene>
<name>A0A7J7P4U6_9MAGN</name>
<dbReference type="GO" id="GO:0009658">
    <property type="term" value="P:chloroplast organization"/>
    <property type="evidence" value="ECO:0007669"/>
    <property type="project" value="InterPro"/>
</dbReference>
<dbReference type="GO" id="GO:0000373">
    <property type="term" value="P:Group II intron splicing"/>
    <property type="evidence" value="ECO:0007669"/>
    <property type="project" value="InterPro"/>
</dbReference>
<evidence type="ECO:0000313" key="2">
    <source>
        <dbReference type="EMBL" id="KAF6174154.1"/>
    </source>
</evidence>
<sequence>MFASRAPCLSTLCNIKPKLLHFHGVVVPSKRGIITMRDRSKNRKPLQRGRNLSIEAIQTVQALKRAKTDSNLFEKVYESKFKRLVKSDMIAVLRELQRQNECQLALQKSVSTNNVGISAFIPLDITEEIDEMNENPPVSDIKLGYLTRSVSLDNLASCSSVRASFGFNEKAKDTRTLVFEDVRKEYWYKPHVLVYSDMISMLASNGLLEKAQQLFYCMKMEHNLEADTKSLNALISTLVEFGFMGLAMESFQLLKLVGCEPDESTFRFLITGLESTGETSLSDNLRLEAENYFGWPLEFIEEREEMTLNSS</sequence>
<dbReference type="InterPro" id="IPR044190">
    <property type="entry name" value="THA8-like"/>
</dbReference>
<accession>A0A7J7P4U6</accession>
<dbReference type="PANTHER" id="PTHR47594:SF4">
    <property type="entry name" value="OS04G0475500 PROTEIN"/>
    <property type="match status" value="1"/>
</dbReference>
<dbReference type="InterPro" id="IPR011990">
    <property type="entry name" value="TPR-like_helical_dom_sf"/>
</dbReference>
<dbReference type="InterPro" id="IPR002885">
    <property type="entry name" value="PPR_rpt"/>
</dbReference>
<evidence type="ECO:0000256" key="1">
    <source>
        <dbReference type="ARBA" id="ARBA00022737"/>
    </source>
</evidence>
<evidence type="ECO:0008006" key="4">
    <source>
        <dbReference type="Google" id="ProtNLM"/>
    </source>
</evidence>
<dbReference type="GO" id="GO:0003723">
    <property type="term" value="F:RNA binding"/>
    <property type="evidence" value="ECO:0007669"/>
    <property type="project" value="InterPro"/>
</dbReference>